<organism evidence="1 2">
    <name type="scientific">Mycobacterium phage Nappy</name>
    <dbReference type="NCBI Taxonomy" id="1088866"/>
    <lineage>
        <taxon>Viruses</taxon>
        <taxon>Duplodnaviria</taxon>
        <taxon>Heunggongvirae</taxon>
        <taxon>Uroviricota</taxon>
        <taxon>Caudoviricetes</taxon>
        <taxon>Ceeclamvirinae</taxon>
        <taxon>Bixzunavirus</taxon>
        <taxon>Bixzunavirus nappy</taxon>
    </lineage>
</organism>
<name>G8IDJ6_9CAUD</name>
<sequence>MKGHEHGPVLLDEGLRLAVAQSRLARRTNLMSDRARADWCTRCSTDAGTFTEENGELMHHIGASTHPAERLLATKVFPVVSDETKQALAILLGVSTNMIEGVFLRKVDVVVKTSPSTKVKRTLDLG</sequence>
<dbReference type="KEGG" id="vg:18564399"/>
<evidence type="ECO:0000313" key="2">
    <source>
        <dbReference type="Proteomes" id="UP000005884"/>
    </source>
</evidence>
<dbReference type="Proteomes" id="UP000005884">
    <property type="component" value="Segment"/>
</dbReference>
<dbReference type="RefSeq" id="YP_009016466.1">
    <property type="nucleotide sequence ID" value="NC_023725.1"/>
</dbReference>
<proteinExistence type="predicted"/>
<accession>G8IDJ6</accession>
<evidence type="ECO:0000313" key="1">
    <source>
        <dbReference type="EMBL" id="AER25834.1"/>
    </source>
</evidence>
<keyword evidence="2" id="KW-1185">Reference proteome</keyword>
<dbReference type="GeneID" id="18564399"/>
<reference evidence="1 2" key="1">
    <citation type="journal article" date="2012" name="J. Virol.">
        <title>Complete Genome Sequences of 138 Mycobacteriophages.</title>
        <authorList>
            <consortium name="the Science Education Alliance Phage Hunters Advancing Genomics and Evolutionary Science Program"/>
            <consortium name="the KwaZulu-Natal Research Institute for Tuberculosis and HIV Mycobacterial Genetics Course Students"/>
            <consortium name="the Phage Hunters Integrating Research and Education Program"/>
            <person name="Hatfull G.F."/>
        </authorList>
    </citation>
    <scope>NUCLEOTIDE SEQUENCE [LARGE SCALE GENOMIC DNA]</scope>
    <source>
        <strain evidence="1 2">Nappy</strain>
    </source>
</reference>
<protein>
    <submittedName>
        <fullName evidence="1">Uncharacterized protein</fullName>
    </submittedName>
</protein>
<gene>
    <name evidence="1" type="primary">4</name>
    <name evidence="1" type="ORF">NAPPY_4</name>
</gene>
<dbReference type="EMBL" id="JN699627">
    <property type="protein sequence ID" value="AER25834.1"/>
    <property type="molecule type" value="Genomic_DNA"/>
</dbReference>